<evidence type="ECO:0000256" key="1">
    <source>
        <dbReference type="SAM" id="MobiDB-lite"/>
    </source>
</evidence>
<sequence>MEVALGYFKVPLGNDGYPNNEKWTMILPEDGGFELKDGELQLKPEELKEKLRELTCRFFGSVIIYGHCKKEGYKNELELHHQDEESAKLQLGRARAEGEQESQEGTAEEDSELEGKYSSQKVIGPPKTATNTTEGPAFEVAQDPQAEPEDTSTPSALPTPPQGKTPERSSEGTGPKEAVSEALKDTVSYNPGTQPQGPSGPEGLTPDSETDSGAPDTKLGPGKKDMEGPSTGGGSSAILPANDPVPPANSTTDSSGFVKTIFGGTVGGLTGLLLDLVYGGDMLYYRHYSNH</sequence>
<gene>
    <name evidence="2" type="ORF">BEWA_023580</name>
</gene>
<evidence type="ECO:0000313" key="2">
    <source>
        <dbReference type="EMBL" id="AFZ79509.1"/>
    </source>
</evidence>
<proteinExistence type="predicted"/>
<dbReference type="RefSeq" id="XP_004829175.1">
    <property type="nucleotide sequence ID" value="XM_004829118.1"/>
</dbReference>
<dbReference type="EMBL" id="CP001669">
    <property type="protein sequence ID" value="AFZ79509.1"/>
    <property type="molecule type" value="Genomic_DNA"/>
</dbReference>
<reference evidence="2 3" key="1">
    <citation type="journal article" date="2012" name="BMC Genomics">
        <title>Comparative genomic analysis and phylogenetic position of Theileria equi.</title>
        <authorList>
            <person name="Kappmeyer L.S."/>
            <person name="Thiagarajan M."/>
            <person name="Herndon D.R."/>
            <person name="Ramsay J.D."/>
            <person name="Caler E."/>
            <person name="Djikeng A."/>
            <person name="Gillespie J.J."/>
            <person name="Lau A.O."/>
            <person name="Roalson E.H."/>
            <person name="Silva J.C."/>
            <person name="Silva M.G."/>
            <person name="Suarez C.E."/>
            <person name="Ueti M.W."/>
            <person name="Nene V.M."/>
            <person name="Mealey R.H."/>
            <person name="Knowles D.P."/>
            <person name="Brayton K.A."/>
        </authorList>
    </citation>
    <scope>NUCLEOTIDE SEQUENCE [LARGE SCALE GENOMIC DNA]</scope>
    <source>
        <strain evidence="2 3">WA</strain>
    </source>
</reference>
<dbReference type="AlphaFoldDB" id="L0AX92"/>
<dbReference type="VEuPathDB" id="PiroplasmaDB:BEWA_023580"/>
<evidence type="ECO:0000313" key="3">
    <source>
        <dbReference type="Proteomes" id="UP000031512"/>
    </source>
</evidence>
<dbReference type="Proteomes" id="UP000031512">
    <property type="component" value="Chromosome 1"/>
</dbReference>
<dbReference type="GeneID" id="15805972"/>
<feature type="region of interest" description="Disordered" evidence="1">
    <location>
        <begin position="84"/>
        <end position="252"/>
    </location>
</feature>
<feature type="compositionally biased region" description="Polar residues" evidence="1">
    <location>
        <begin position="187"/>
        <end position="197"/>
    </location>
</feature>
<name>L0AX92_THEEQ</name>
<keyword evidence="3" id="KW-1185">Reference proteome</keyword>
<protein>
    <submittedName>
        <fullName evidence="2">Uncharacterized protein</fullName>
    </submittedName>
</protein>
<organism evidence="2 3">
    <name type="scientific">Theileria equi strain WA</name>
    <dbReference type="NCBI Taxonomy" id="1537102"/>
    <lineage>
        <taxon>Eukaryota</taxon>
        <taxon>Sar</taxon>
        <taxon>Alveolata</taxon>
        <taxon>Apicomplexa</taxon>
        <taxon>Aconoidasida</taxon>
        <taxon>Piroplasmida</taxon>
        <taxon>Theileriidae</taxon>
        <taxon>Theileria</taxon>
    </lineage>
</organism>
<feature type="compositionally biased region" description="Acidic residues" evidence="1">
    <location>
        <begin position="99"/>
        <end position="112"/>
    </location>
</feature>
<dbReference type="KEGG" id="beq:BEWA_023580"/>
<accession>L0AX92</accession>